<evidence type="ECO:0000256" key="12">
    <source>
        <dbReference type="ARBA" id="ARBA00041798"/>
    </source>
</evidence>
<dbReference type="FunFam" id="3.10.110.10:FF:000046">
    <property type="entry name" value="Ubiquitin-conjugating enzyme E2 Z"/>
    <property type="match status" value="1"/>
</dbReference>
<keyword evidence="6" id="KW-0053">Apoptosis</keyword>
<dbReference type="EC" id="2.3.2.23" evidence="3"/>
<keyword evidence="9" id="KW-0067">ATP-binding</keyword>
<dbReference type="Pfam" id="PF00179">
    <property type="entry name" value="UQ_con"/>
    <property type="match status" value="1"/>
</dbReference>
<evidence type="ECO:0000313" key="17">
    <source>
        <dbReference type="EMBL" id="KAK7791832.1"/>
    </source>
</evidence>
<dbReference type="GO" id="GO:0005737">
    <property type="term" value="C:cytoplasm"/>
    <property type="evidence" value="ECO:0007669"/>
    <property type="project" value="UniProtKB-SubCell"/>
</dbReference>
<evidence type="ECO:0000256" key="9">
    <source>
        <dbReference type="ARBA" id="ARBA00022840"/>
    </source>
</evidence>
<dbReference type="InterPro" id="IPR000608">
    <property type="entry name" value="UBC"/>
</dbReference>
<evidence type="ECO:0000313" key="18">
    <source>
        <dbReference type="Proteomes" id="UP001378592"/>
    </source>
</evidence>
<dbReference type="GO" id="GO:0004869">
    <property type="term" value="F:cysteine-type endopeptidase inhibitor activity"/>
    <property type="evidence" value="ECO:0007669"/>
    <property type="project" value="TreeGrafter"/>
</dbReference>
<evidence type="ECO:0000256" key="4">
    <source>
        <dbReference type="ARBA" id="ARBA00022490"/>
    </source>
</evidence>
<dbReference type="GO" id="GO:0005634">
    <property type="term" value="C:nucleus"/>
    <property type="evidence" value="ECO:0007669"/>
    <property type="project" value="UniProtKB-SubCell"/>
</dbReference>
<comment type="subcellular location">
    <subcellularLocation>
        <location evidence="2">Cytoplasm</location>
    </subcellularLocation>
    <subcellularLocation>
        <location evidence="1">Nucleus</location>
    </subcellularLocation>
</comment>
<evidence type="ECO:0000256" key="3">
    <source>
        <dbReference type="ARBA" id="ARBA00012486"/>
    </source>
</evidence>
<feature type="domain" description="UBC core" evidence="16">
    <location>
        <begin position="91"/>
        <end position="245"/>
    </location>
</feature>
<accession>A0AAN9VK47</accession>
<dbReference type="SMART" id="SM00212">
    <property type="entry name" value="UBCc"/>
    <property type="match status" value="1"/>
</dbReference>
<dbReference type="PROSITE" id="PS50127">
    <property type="entry name" value="UBC_2"/>
    <property type="match status" value="1"/>
</dbReference>
<keyword evidence="4" id="KW-0963">Cytoplasm</keyword>
<evidence type="ECO:0000256" key="11">
    <source>
        <dbReference type="ARBA" id="ARBA00039894"/>
    </source>
</evidence>
<evidence type="ECO:0000259" key="16">
    <source>
        <dbReference type="PROSITE" id="PS50127"/>
    </source>
</evidence>
<dbReference type="Gene3D" id="3.10.110.10">
    <property type="entry name" value="Ubiquitin Conjugating Enzyme"/>
    <property type="match status" value="1"/>
</dbReference>
<keyword evidence="8" id="KW-0833">Ubl conjugation pathway</keyword>
<dbReference type="GO" id="GO:0006915">
    <property type="term" value="P:apoptotic process"/>
    <property type="evidence" value="ECO:0007669"/>
    <property type="project" value="UniProtKB-KW"/>
</dbReference>
<dbReference type="InterPro" id="IPR016135">
    <property type="entry name" value="UBQ-conjugating_enzyme/RWD"/>
</dbReference>
<feature type="region of interest" description="Disordered" evidence="15">
    <location>
        <begin position="326"/>
        <end position="355"/>
    </location>
</feature>
<dbReference type="Proteomes" id="UP001378592">
    <property type="component" value="Unassembled WGS sequence"/>
</dbReference>
<protein>
    <recommendedName>
        <fullName evidence="11">Ubiquitin-conjugating enzyme E2 Z</fullName>
        <ecNumber evidence="3">2.3.2.23</ecNumber>
    </recommendedName>
    <alternativeName>
        <fullName evidence="12">E2 ubiquitin-conjugating enzyme Z</fullName>
    </alternativeName>
    <alternativeName>
        <fullName evidence="14">Ubiquitin carrier protein Z</fullName>
    </alternativeName>
    <alternativeName>
        <fullName evidence="13">Ubiquitin-protein ligase Z</fullName>
    </alternativeName>
</protein>
<dbReference type="GO" id="GO:0061631">
    <property type="term" value="F:ubiquitin conjugating enzyme activity"/>
    <property type="evidence" value="ECO:0007669"/>
    <property type="project" value="UniProtKB-EC"/>
</dbReference>
<evidence type="ECO:0000256" key="7">
    <source>
        <dbReference type="ARBA" id="ARBA00022741"/>
    </source>
</evidence>
<evidence type="ECO:0000256" key="15">
    <source>
        <dbReference type="SAM" id="MobiDB-lite"/>
    </source>
</evidence>
<evidence type="ECO:0000256" key="10">
    <source>
        <dbReference type="ARBA" id="ARBA00023242"/>
    </source>
</evidence>
<organism evidence="17 18">
    <name type="scientific">Gryllus longicercus</name>
    <dbReference type="NCBI Taxonomy" id="2509291"/>
    <lineage>
        <taxon>Eukaryota</taxon>
        <taxon>Metazoa</taxon>
        <taxon>Ecdysozoa</taxon>
        <taxon>Arthropoda</taxon>
        <taxon>Hexapoda</taxon>
        <taxon>Insecta</taxon>
        <taxon>Pterygota</taxon>
        <taxon>Neoptera</taxon>
        <taxon>Polyneoptera</taxon>
        <taxon>Orthoptera</taxon>
        <taxon>Ensifera</taxon>
        <taxon>Gryllidea</taxon>
        <taxon>Grylloidea</taxon>
        <taxon>Gryllidae</taxon>
        <taxon>Gryllinae</taxon>
        <taxon>Gryllus</taxon>
    </lineage>
</organism>
<evidence type="ECO:0000256" key="14">
    <source>
        <dbReference type="ARBA" id="ARBA00042401"/>
    </source>
</evidence>
<dbReference type="SUPFAM" id="SSF54495">
    <property type="entry name" value="UBC-like"/>
    <property type="match status" value="1"/>
</dbReference>
<dbReference type="CDD" id="cd23809">
    <property type="entry name" value="UBCc_UBE2Z"/>
    <property type="match status" value="1"/>
</dbReference>
<keyword evidence="18" id="KW-1185">Reference proteome</keyword>
<sequence length="355" mass="39356">MAKMPNNTPKQLAEITNVTGVVANVTSASPVTNVSEATATVTGIAGVAGILVTHSQSAHSSHAFSNMLPTNPGDWDPVTNSDWQKETPSPQCILRIKRDIMSIYNEPPPGLFVVPDEKDMTVIHALITGTFDTPYEGGFFYFFIRCPPDYPIRPPRVKLMTTGAGTVRFNPNMYKNGKICLSILGTWTGPCWSPAQSLSSLLISIQSLLNEKPYHNEPGFERERNPGDTARYNDIIQHETLRVAVCGMLENETCLNIPEPLQEVMEKTFLEFYDYYVTTAQKKSHLNGQAMLDPFANLQDPYCEERGIYQYNAILARLRALRKKLSDKLSSPRGQGDKPSDNECSTSDSDAEVPS</sequence>
<comment type="caution">
    <text evidence="17">The sequence shown here is derived from an EMBL/GenBank/DDBJ whole genome shotgun (WGS) entry which is preliminary data.</text>
</comment>
<gene>
    <name evidence="17" type="ORF">R5R35_001248</name>
</gene>
<evidence type="ECO:0000256" key="2">
    <source>
        <dbReference type="ARBA" id="ARBA00004496"/>
    </source>
</evidence>
<dbReference type="AlphaFoldDB" id="A0AAN9VK47"/>
<evidence type="ECO:0000256" key="1">
    <source>
        <dbReference type="ARBA" id="ARBA00004123"/>
    </source>
</evidence>
<keyword evidence="5" id="KW-0808">Transferase</keyword>
<evidence type="ECO:0000256" key="13">
    <source>
        <dbReference type="ARBA" id="ARBA00042316"/>
    </source>
</evidence>
<dbReference type="PANTHER" id="PTHR46116">
    <property type="entry name" value="(E3-INDEPENDENT) E2 UBIQUITIN-CONJUGATING ENZYME"/>
    <property type="match status" value="1"/>
</dbReference>
<dbReference type="GO" id="GO:0005524">
    <property type="term" value="F:ATP binding"/>
    <property type="evidence" value="ECO:0007669"/>
    <property type="project" value="UniProtKB-KW"/>
</dbReference>
<evidence type="ECO:0000256" key="5">
    <source>
        <dbReference type="ARBA" id="ARBA00022679"/>
    </source>
</evidence>
<reference evidence="17 18" key="1">
    <citation type="submission" date="2024-03" db="EMBL/GenBank/DDBJ databases">
        <title>The genome assembly and annotation of the cricket Gryllus longicercus Weissman &amp; Gray.</title>
        <authorList>
            <person name="Szrajer S."/>
            <person name="Gray D."/>
            <person name="Ylla G."/>
        </authorList>
    </citation>
    <scope>NUCLEOTIDE SEQUENCE [LARGE SCALE GENOMIC DNA]</scope>
    <source>
        <strain evidence="17">DAG 2021-001</strain>
        <tissue evidence="17">Whole body minus gut</tissue>
    </source>
</reference>
<name>A0AAN9VK47_9ORTH</name>
<dbReference type="PANTHER" id="PTHR46116:SF26">
    <property type="entry name" value="UBIQUITIN-CONJUGATING ENZYME E2 Z"/>
    <property type="match status" value="1"/>
</dbReference>
<proteinExistence type="predicted"/>
<dbReference type="EMBL" id="JAZDUA010000494">
    <property type="protein sequence ID" value="KAK7791832.1"/>
    <property type="molecule type" value="Genomic_DNA"/>
</dbReference>
<evidence type="ECO:0000256" key="6">
    <source>
        <dbReference type="ARBA" id="ARBA00022703"/>
    </source>
</evidence>
<evidence type="ECO:0000256" key="8">
    <source>
        <dbReference type="ARBA" id="ARBA00022786"/>
    </source>
</evidence>
<keyword evidence="7" id="KW-0547">Nucleotide-binding</keyword>
<keyword evidence="10" id="KW-0539">Nucleus</keyword>
<dbReference type="GO" id="GO:0043066">
    <property type="term" value="P:negative regulation of apoptotic process"/>
    <property type="evidence" value="ECO:0007669"/>
    <property type="project" value="TreeGrafter"/>
</dbReference>